<dbReference type="InterPro" id="IPR036527">
    <property type="entry name" value="SCP2_sterol-bd_dom_sf"/>
</dbReference>
<dbReference type="SUPFAM" id="SSF55718">
    <property type="entry name" value="SCP-like"/>
    <property type="match status" value="1"/>
</dbReference>
<dbReference type="EMBL" id="BSSA01000004">
    <property type="protein sequence ID" value="GLW69479.1"/>
    <property type="molecule type" value="Genomic_DNA"/>
</dbReference>
<proteinExistence type="predicted"/>
<dbReference type="InterPro" id="IPR024344">
    <property type="entry name" value="MDMPI_metal-binding"/>
</dbReference>
<accession>A0A9W6Q404</accession>
<sequence>MSDPTTDPAAAAAAAAAEQLRATAESTELLLHTLAELDPAELSGPSGLPGWSRGHVLAHVARNADSLVNLLTGARTGRAIPQYPTPESREAGIAAGAGRPLAEQVADVRESQQRFLDAAALLAPEHWTVEITHRTGYVFPAWQIPARRLAELEYHHVDLNAGYTPAHWPEPFAIAEFRRLGEHFGGAKGLPGVLLVAEDAGLEARIGGEGADLTAEGPVRALTGWLSGRSNGDGLQVRRGDEGLVDPRSALPELPPMG</sequence>
<dbReference type="RefSeq" id="WP_285735365.1">
    <property type="nucleotide sequence ID" value="NZ_BSSA01000004.1"/>
</dbReference>
<feature type="region of interest" description="Disordered" evidence="1">
    <location>
        <begin position="232"/>
        <end position="258"/>
    </location>
</feature>
<comment type="caution">
    <text evidence="3">The sequence shown here is derived from an EMBL/GenBank/DDBJ whole genome shotgun (WGS) entry which is preliminary data.</text>
</comment>
<dbReference type="Pfam" id="PF11716">
    <property type="entry name" value="MDMPI_N"/>
    <property type="match status" value="1"/>
</dbReference>
<gene>
    <name evidence="3" type="ORF">Kpho02_17780</name>
</gene>
<name>A0A9W6Q404_9ACTN</name>
<dbReference type="GO" id="GO:0016853">
    <property type="term" value="F:isomerase activity"/>
    <property type="evidence" value="ECO:0007669"/>
    <property type="project" value="UniProtKB-KW"/>
</dbReference>
<protein>
    <submittedName>
        <fullName evidence="3">Maleylpyruvate isomerase</fullName>
    </submittedName>
</protein>
<dbReference type="GO" id="GO:0046872">
    <property type="term" value="F:metal ion binding"/>
    <property type="evidence" value="ECO:0007669"/>
    <property type="project" value="InterPro"/>
</dbReference>
<dbReference type="Proteomes" id="UP001165041">
    <property type="component" value="Unassembled WGS sequence"/>
</dbReference>
<dbReference type="InterPro" id="IPR034660">
    <property type="entry name" value="DinB/YfiT-like"/>
</dbReference>
<evidence type="ECO:0000313" key="4">
    <source>
        <dbReference type="Proteomes" id="UP001165041"/>
    </source>
</evidence>
<evidence type="ECO:0000256" key="1">
    <source>
        <dbReference type="SAM" id="MobiDB-lite"/>
    </source>
</evidence>
<dbReference type="NCBIfam" id="TIGR03083">
    <property type="entry name" value="maleylpyruvate isomerase family mycothiol-dependent enzyme"/>
    <property type="match status" value="1"/>
</dbReference>
<keyword evidence="3" id="KW-0413">Isomerase</keyword>
<dbReference type="Gene3D" id="1.20.120.450">
    <property type="entry name" value="dinb family like domain"/>
    <property type="match status" value="1"/>
</dbReference>
<dbReference type="SUPFAM" id="SSF109854">
    <property type="entry name" value="DinB/YfiT-like putative metalloenzymes"/>
    <property type="match status" value="1"/>
</dbReference>
<organism evidence="3 4">
    <name type="scientific">Kitasatospora phosalacinea</name>
    <dbReference type="NCBI Taxonomy" id="2065"/>
    <lineage>
        <taxon>Bacteria</taxon>
        <taxon>Bacillati</taxon>
        <taxon>Actinomycetota</taxon>
        <taxon>Actinomycetes</taxon>
        <taxon>Kitasatosporales</taxon>
        <taxon>Streptomycetaceae</taxon>
        <taxon>Kitasatospora</taxon>
    </lineage>
</organism>
<evidence type="ECO:0000313" key="3">
    <source>
        <dbReference type="EMBL" id="GLW69479.1"/>
    </source>
</evidence>
<feature type="domain" description="Mycothiol-dependent maleylpyruvate isomerase metal-binding" evidence="2">
    <location>
        <begin position="25"/>
        <end position="159"/>
    </location>
</feature>
<dbReference type="AlphaFoldDB" id="A0A9W6Q404"/>
<reference evidence="3" key="1">
    <citation type="submission" date="2023-02" db="EMBL/GenBank/DDBJ databases">
        <title>Kitasatospora phosalacinea NBRC 14627.</title>
        <authorList>
            <person name="Ichikawa N."/>
            <person name="Sato H."/>
            <person name="Tonouchi N."/>
        </authorList>
    </citation>
    <scope>NUCLEOTIDE SEQUENCE</scope>
    <source>
        <strain evidence="3">NBRC 14627</strain>
    </source>
</reference>
<dbReference type="InterPro" id="IPR017517">
    <property type="entry name" value="Maleyloyr_isom"/>
</dbReference>
<evidence type="ECO:0000259" key="2">
    <source>
        <dbReference type="Pfam" id="PF11716"/>
    </source>
</evidence>